<keyword evidence="8" id="KW-0456">Lyase</keyword>
<dbReference type="GO" id="GO:0006631">
    <property type="term" value="P:fatty acid metabolic process"/>
    <property type="evidence" value="ECO:0007669"/>
    <property type="project" value="UniProtKB-KW"/>
</dbReference>
<reference evidence="8" key="1">
    <citation type="submission" date="2023-06" db="EMBL/GenBank/DDBJ databases">
        <title>Survivors Of The Sea: Transcriptome response of Skeletonema marinoi to long-term dormancy.</title>
        <authorList>
            <person name="Pinder M.I.M."/>
            <person name="Kourtchenko O."/>
            <person name="Robertson E.K."/>
            <person name="Larsson T."/>
            <person name="Maumus F."/>
            <person name="Osuna-Cruz C.M."/>
            <person name="Vancaester E."/>
            <person name="Stenow R."/>
            <person name="Vandepoele K."/>
            <person name="Ploug H."/>
            <person name="Bruchert V."/>
            <person name="Godhe A."/>
            <person name="Topel M."/>
        </authorList>
    </citation>
    <scope>NUCLEOTIDE SEQUENCE</scope>
    <source>
        <strain evidence="8">R05AC</strain>
    </source>
</reference>
<keyword evidence="5" id="KW-0496">Mitochondrion</keyword>
<dbReference type="GO" id="GO:0005739">
    <property type="term" value="C:mitochondrion"/>
    <property type="evidence" value="ECO:0007669"/>
    <property type="project" value="UniProtKB-SubCell"/>
</dbReference>
<evidence type="ECO:0000313" key="8">
    <source>
        <dbReference type="EMBL" id="KAK1732260.1"/>
    </source>
</evidence>
<evidence type="ECO:0000313" key="9">
    <source>
        <dbReference type="Proteomes" id="UP001224775"/>
    </source>
</evidence>
<dbReference type="CDD" id="cd06558">
    <property type="entry name" value="crotonase-like"/>
    <property type="match status" value="1"/>
</dbReference>
<evidence type="ECO:0000256" key="3">
    <source>
        <dbReference type="ARBA" id="ARBA00022946"/>
    </source>
</evidence>
<evidence type="ECO:0000256" key="4">
    <source>
        <dbReference type="ARBA" id="ARBA00023098"/>
    </source>
</evidence>
<dbReference type="SUPFAM" id="SSF52096">
    <property type="entry name" value="ClpP/crotonase"/>
    <property type="match status" value="1"/>
</dbReference>
<comment type="caution">
    <text evidence="8">The sequence shown here is derived from an EMBL/GenBank/DDBJ whole genome shotgun (WGS) entry which is preliminary data.</text>
</comment>
<comment type="subcellular location">
    <subcellularLocation>
        <location evidence="1">Mitochondrion</location>
    </subcellularLocation>
</comment>
<keyword evidence="4" id="KW-0443">Lipid metabolism</keyword>
<dbReference type="EMBL" id="JATAAI010000077">
    <property type="protein sequence ID" value="KAK1732260.1"/>
    <property type="molecule type" value="Genomic_DNA"/>
</dbReference>
<gene>
    <name evidence="8" type="ORF">QTG54_017035</name>
</gene>
<organism evidence="8 9">
    <name type="scientific">Skeletonema marinoi</name>
    <dbReference type="NCBI Taxonomy" id="267567"/>
    <lineage>
        <taxon>Eukaryota</taxon>
        <taxon>Sar</taxon>
        <taxon>Stramenopiles</taxon>
        <taxon>Ochrophyta</taxon>
        <taxon>Bacillariophyta</taxon>
        <taxon>Coscinodiscophyceae</taxon>
        <taxon>Thalassiosirophycidae</taxon>
        <taxon>Thalassiosirales</taxon>
        <taxon>Skeletonemataceae</taxon>
        <taxon>Skeletonema</taxon>
        <taxon>Skeletonema marinoi-dohrnii complex</taxon>
    </lineage>
</organism>
<dbReference type="NCBIfam" id="NF006008">
    <property type="entry name" value="PRK08139.1"/>
    <property type="match status" value="1"/>
</dbReference>
<sequence>MMINKVCILPRHWFNSRVVKHTTRRASLSSSSCCDELIRRYDDTVNSVTTLTLNNPKKYNVLSSAVLDAMQLQLDDIAANDSISVLVIRSTGNAFSAGHDLKEIHAHGTNEETVALFQKCSKLMMSVNKLPQPVIASVQGIATAAGCQLVASCDLAVAANEATFGVSGINVGLFCSTPAVALSRNVHAKQAMHMLLTGDLISSEQAVAYGLINKAVSMDTLEAETMMLAKKVASKSNYAIRLGKDVFYKQLQCDDLKDAYELTTERIASNFQHDDTKRMIAKFVNK</sequence>
<dbReference type="GO" id="GO:0016836">
    <property type="term" value="F:hydro-lyase activity"/>
    <property type="evidence" value="ECO:0007669"/>
    <property type="project" value="TreeGrafter"/>
</dbReference>
<dbReference type="PANTHER" id="PTHR43602:SF1">
    <property type="entry name" value="ENOYL-COA HYDRATASE DOMAIN-CONTAINING PROTEIN 3, MITOCHONDRIAL"/>
    <property type="match status" value="1"/>
</dbReference>
<dbReference type="AlphaFoldDB" id="A0AAD8XRQ0"/>
<dbReference type="InterPro" id="IPR052377">
    <property type="entry name" value="Mitochondrial_ECH-domain"/>
</dbReference>
<comment type="function">
    <text evidence="6">May play a role in fatty acid biosynthesis and insulin sensitivity.</text>
</comment>
<protein>
    <recommendedName>
        <fullName evidence="7">Enoyl-CoA hydratase domain-containing protein 3, mitochondrial</fullName>
    </recommendedName>
</protein>
<dbReference type="Gene3D" id="1.10.12.10">
    <property type="entry name" value="Lyase 2-enoyl-coa Hydratase, Chain A, domain 2"/>
    <property type="match status" value="1"/>
</dbReference>
<accession>A0AAD8XRQ0</accession>
<dbReference type="Pfam" id="PF00378">
    <property type="entry name" value="ECH_1"/>
    <property type="match status" value="1"/>
</dbReference>
<dbReference type="InterPro" id="IPR001753">
    <property type="entry name" value="Enoyl-CoA_hydra/iso"/>
</dbReference>
<proteinExistence type="predicted"/>
<dbReference type="PANTHER" id="PTHR43602">
    <property type="match status" value="1"/>
</dbReference>
<name>A0AAD8XRQ0_9STRA</name>
<dbReference type="InterPro" id="IPR014748">
    <property type="entry name" value="Enoyl-CoA_hydra_C"/>
</dbReference>
<dbReference type="Proteomes" id="UP001224775">
    <property type="component" value="Unassembled WGS sequence"/>
</dbReference>
<evidence type="ECO:0000256" key="1">
    <source>
        <dbReference type="ARBA" id="ARBA00004173"/>
    </source>
</evidence>
<keyword evidence="3" id="KW-0809">Transit peptide</keyword>
<keyword evidence="2" id="KW-0276">Fatty acid metabolism</keyword>
<dbReference type="Gene3D" id="3.90.226.10">
    <property type="entry name" value="2-enoyl-CoA Hydratase, Chain A, domain 1"/>
    <property type="match status" value="1"/>
</dbReference>
<dbReference type="InterPro" id="IPR029045">
    <property type="entry name" value="ClpP/crotonase-like_dom_sf"/>
</dbReference>
<evidence type="ECO:0000256" key="7">
    <source>
        <dbReference type="ARBA" id="ARBA00040545"/>
    </source>
</evidence>
<keyword evidence="9" id="KW-1185">Reference proteome</keyword>
<evidence type="ECO:0000256" key="6">
    <source>
        <dbReference type="ARBA" id="ARBA00037410"/>
    </source>
</evidence>
<evidence type="ECO:0000256" key="2">
    <source>
        <dbReference type="ARBA" id="ARBA00022832"/>
    </source>
</evidence>
<evidence type="ECO:0000256" key="5">
    <source>
        <dbReference type="ARBA" id="ARBA00023128"/>
    </source>
</evidence>